<evidence type="ECO:0000313" key="1">
    <source>
        <dbReference type="EMBL" id="KAJ7651103.1"/>
    </source>
</evidence>
<comment type="caution">
    <text evidence="1">The sequence shown here is derived from an EMBL/GenBank/DDBJ whole genome shotgun (WGS) entry which is preliminary data.</text>
</comment>
<proteinExistence type="predicted"/>
<accession>A0AAD7FZG8</accession>
<sequence length="207" mass="22166">MDQRFWSTSRTQHMGGSLPMFPIGSSSCRPDTPSCTTLRIPCSEVTVNIKSLQNRGSLQCPPSGVIVPATNRVPTPVIQTVSPTASRRPSRAIISTAAAASVPDFVAIVDRALVYFFLARASTYHGITCHLVVQGLREHHCRSDASGPDVQMHSAFDPTRGCDFTGIVCVAFVVLAGIHSRLGTLDEFTALNTLVSITSGPQSSILR</sequence>
<dbReference type="EMBL" id="JARKIF010000001">
    <property type="protein sequence ID" value="KAJ7651103.1"/>
    <property type="molecule type" value="Genomic_DNA"/>
</dbReference>
<reference evidence="1" key="1">
    <citation type="submission" date="2023-03" db="EMBL/GenBank/DDBJ databases">
        <title>Massive genome expansion in bonnet fungi (Mycena s.s.) driven by repeated elements and novel gene families across ecological guilds.</title>
        <authorList>
            <consortium name="Lawrence Berkeley National Laboratory"/>
            <person name="Harder C.B."/>
            <person name="Miyauchi S."/>
            <person name="Viragh M."/>
            <person name="Kuo A."/>
            <person name="Thoen E."/>
            <person name="Andreopoulos B."/>
            <person name="Lu D."/>
            <person name="Skrede I."/>
            <person name="Drula E."/>
            <person name="Henrissat B."/>
            <person name="Morin E."/>
            <person name="Kohler A."/>
            <person name="Barry K."/>
            <person name="LaButti K."/>
            <person name="Morin E."/>
            <person name="Salamov A."/>
            <person name="Lipzen A."/>
            <person name="Mereny Z."/>
            <person name="Hegedus B."/>
            <person name="Baldrian P."/>
            <person name="Stursova M."/>
            <person name="Weitz H."/>
            <person name="Taylor A."/>
            <person name="Grigoriev I.V."/>
            <person name="Nagy L.G."/>
            <person name="Martin F."/>
            <person name="Kauserud H."/>
        </authorList>
    </citation>
    <scope>NUCLEOTIDE SEQUENCE</scope>
    <source>
        <strain evidence="1">9284</strain>
    </source>
</reference>
<evidence type="ECO:0000313" key="2">
    <source>
        <dbReference type="Proteomes" id="UP001221142"/>
    </source>
</evidence>
<protein>
    <submittedName>
        <fullName evidence="1">Uncharacterized protein</fullName>
    </submittedName>
</protein>
<dbReference type="Proteomes" id="UP001221142">
    <property type="component" value="Unassembled WGS sequence"/>
</dbReference>
<organism evidence="1 2">
    <name type="scientific">Roridomyces roridus</name>
    <dbReference type="NCBI Taxonomy" id="1738132"/>
    <lineage>
        <taxon>Eukaryota</taxon>
        <taxon>Fungi</taxon>
        <taxon>Dikarya</taxon>
        <taxon>Basidiomycota</taxon>
        <taxon>Agaricomycotina</taxon>
        <taxon>Agaricomycetes</taxon>
        <taxon>Agaricomycetidae</taxon>
        <taxon>Agaricales</taxon>
        <taxon>Marasmiineae</taxon>
        <taxon>Mycenaceae</taxon>
        <taxon>Roridomyces</taxon>
    </lineage>
</organism>
<keyword evidence="2" id="KW-1185">Reference proteome</keyword>
<dbReference type="PROSITE" id="PS51257">
    <property type="entry name" value="PROKAR_LIPOPROTEIN"/>
    <property type="match status" value="1"/>
</dbReference>
<dbReference type="AlphaFoldDB" id="A0AAD7FZG8"/>
<gene>
    <name evidence="1" type="ORF">FB45DRAFT_31130</name>
</gene>
<name>A0AAD7FZG8_9AGAR</name>